<dbReference type="RefSeq" id="WP_013768580.1">
    <property type="nucleotide sequence ID" value="NC_015510.1"/>
</dbReference>
<dbReference type="eggNOG" id="COG0745">
    <property type="taxonomic scope" value="Bacteria"/>
</dbReference>
<dbReference type="PANTHER" id="PTHR48111:SF40">
    <property type="entry name" value="PHOSPHATE REGULON TRANSCRIPTIONAL REGULATORY PROTEIN PHOB"/>
    <property type="match status" value="1"/>
</dbReference>
<dbReference type="Gene3D" id="1.10.10.10">
    <property type="entry name" value="Winged helix-like DNA-binding domain superfamily/Winged helix DNA-binding domain"/>
    <property type="match status" value="1"/>
</dbReference>
<dbReference type="GO" id="GO:0006355">
    <property type="term" value="P:regulation of DNA-templated transcription"/>
    <property type="evidence" value="ECO:0007669"/>
    <property type="project" value="InterPro"/>
</dbReference>
<evidence type="ECO:0000256" key="3">
    <source>
        <dbReference type="ARBA" id="ARBA00023125"/>
    </source>
</evidence>
<dbReference type="HOGENOM" id="CLU_000445_30_3_10"/>
<dbReference type="AlphaFoldDB" id="F4L4Z7"/>
<evidence type="ECO:0000313" key="9">
    <source>
        <dbReference type="Proteomes" id="UP000008461"/>
    </source>
</evidence>
<dbReference type="GO" id="GO:0005829">
    <property type="term" value="C:cytosol"/>
    <property type="evidence" value="ECO:0007669"/>
    <property type="project" value="TreeGrafter"/>
</dbReference>
<keyword evidence="3 5" id="KW-0238">DNA-binding</keyword>
<feature type="domain" description="Response regulatory" evidence="6">
    <location>
        <begin position="6"/>
        <end position="120"/>
    </location>
</feature>
<dbReference type="Pfam" id="PF00072">
    <property type="entry name" value="Response_reg"/>
    <property type="match status" value="1"/>
</dbReference>
<dbReference type="STRING" id="760192.Halhy_6239"/>
<dbReference type="PROSITE" id="PS50110">
    <property type="entry name" value="RESPONSE_REGULATORY"/>
    <property type="match status" value="1"/>
</dbReference>
<dbReference type="GO" id="GO:0000976">
    <property type="term" value="F:transcription cis-regulatory region binding"/>
    <property type="evidence" value="ECO:0007669"/>
    <property type="project" value="TreeGrafter"/>
</dbReference>
<dbReference type="InterPro" id="IPR001789">
    <property type="entry name" value="Sig_transdc_resp-reg_receiver"/>
</dbReference>
<dbReference type="GO" id="GO:0032993">
    <property type="term" value="C:protein-DNA complex"/>
    <property type="evidence" value="ECO:0007669"/>
    <property type="project" value="TreeGrafter"/>
</dbReference>
<keyword evidence="9" id="KW-1185">Reference proteome</keyword>
<dbReference type="Proteomes" id="UP000008461">
    <property type="component" value="Chromosome"/>
</dbReference>
<evidence type="ECO:0000256" key="5">
    <source>
        <dbReference type="PROSITE-ProRule" id="PRU01091"/>
    </source>
</evidence>
<evidence type="ECO:0000259" key="6">
    <source>
        <dbReference type="PROSITE" id="PS50110"/>
    </source>
</evidence>
<dbReference type="KEGG" id="hhy:Halhy_6239"/>
<dbReference type="InterPro" id="IPR001867">
    <property type="entry name" value="OmpR/PhoB-type_DNA-bd"/>
</dbReference>
<evidence type="ECO:0000256" key="4">
    <source>
        <dbReference type="PROSITE-ProRule" id="PRU00169"/>
    </source>
</evidence>
<sequence>MAHKGNVLIVEDDLSLGFLLMELLESEGYSVKLARNGQTGLEQFKKQAFDLCILDVMLGDTDGFQVAKQIRLENTQIPFLFLTARVLKEDRLKGYALGAEDYITKPFEEEELLCKIAVILRRSLHQTVEEPQAQFSIGDYYFDYTKQELVYQNQIERITEKENEVLRLLCLHQNNILRRDDAVERIYGEKDYFLGRSFDVFISRLRKMLRNDPRISIENVFKVGFILKIKE</sequence>
<evidence type="ECO:0000256" key="1">
    <source>
        <dbReference type="ARBA" id="ARBA00022553"/>
    </source>
</evidence>
<dbReference type="InterPro" id="IPR011006">
    <property type="entry name" value="CheY-like_superfamily"/>
</dbReference>
<dbReference type="InterPro" id="IPR039420">
    <property type="entry name" value="WalR-like"/>
</dbReference>
<reference evidence="8 9" key="1">
    <citation type="journal article" date="2011" name="Stand. Genomic Sci.">
        <title>Complete genome sequence of Haliscomenobacter hydrossis type strain (O).</title>
        <authorList>
            <consortium name="US DOE Joint Genome Institute (JGI-PGF)"/>
            <person name="Daligault H."/>
            <person name="Lapidus A."/>
            <person name="Zeytun A."/>
            <person name="Nolan M."/>
            <person name="Lucas S."/>
            <person name="Del Rio T.G."/>
            <person name="Tice H."/>
            <person name="Cheng J.F."/>
            <person name="Tapia R."/>
            <person name="Han C."/>
            <person name="Goodwin L."/>
            <person name="Pitluck S."/>
            <person name="Liolios K."/>
            <person name="Pagani I."/>
            <person name="Ivanova N."/>
            <person name="Huntemann M."/>
            <person name="Mavromatis K."/>
            <person name="Mikhailova N."/>
            <person name="Pati A."/>
            <person name="Chen A."/>
            <person name="Palaniappan K."/>
            <person name="Land M."/>
            <person name="Hauser L."/>
            <person name="Brambilla E.M."/>
            <person name="Rohde M."/>
            <person name="Verbarg S."/>
            <person name="Goker M."/>
            <person name="Bristow J."/>
            <person name="Eisen J.A."/>
            <person name="Markowitz V."/>
            <person name="Hugenholtz P."/>
            <person name="Kyrpides N.C."/>
            <person name="Klenk H.P."/>
            <person name="Woyke T."/>
        </authorList>
    </citation>
    <scope>NUCLEOTIDE SEQUENCE [LARGE SCALE GENOMIC DNA]</scope>
    <source>
        <strain evidence="9">ATCC 27775 / DSM 1100 / LMG 10767 / O</strain>
    </source>
</reference>
<dbReference type="SUPFAM" id="SSF52172">
    <property type="entry name" value="CheY-like"/>
    <property type="match status" value="1"/>
</dbReference>
<dbReference type="PANTHER" id="PTHR48111">
    <property type="entry name" value="REGULATOR OF RPOS"/>
    <property type="match status" value="1"/>
</dbReference>
<dbReference type="PROSITE" id="PS51755">
    <property type="entry name" value="OMPR_PHOB"/>
    <property type="match status" value="1"/>
</dbReference>
<dbReference type="EMBL" id="CP002691">
    <property type="protein sequence ID" value="AEE54059.1"/>
    <property type="molecule type" value="Genomic_DNA"/>
</dbReference>
<dbReference type="CDD" id="cd00383">
    <property type="entry name" value="trans_reg_C"/>
    <property type="match status" value="1"/>
</dbReference>
<organism evidence="8 9">
    <name type="scientific">Haliscomenobacter hydrossis (strain ATCC 27775 / DSM 1100 / LMG 10767 / O)</name>
    <dbReference type="NCBI Taxonomy" id="760192"/>
    <lineage>
        <taxon>Bacteria</taxon>
        <taxon>Pseudomonadati</taxon>
        <taxon>Bacteroidota</taxon>
        <taxon>Saprospiria</taxon>
        <taxon>Saprospirales</taxon>
        <taxon>Haliscomenobacteraceae</taxon>
        <taxon>Haliscomenobacter</taxon>
    </lineage>
</organism>
<keyword evidence="2" id="KW-0902">Two-component regulatory system</keyword>
<dbReference type="CDD" id="cd17574">
    <property type="entry name" value="REC_OmpR"/>
    <property type="match status" value="1"/>
</dbReference>
<reference key="2">
    <citation type="submission" date="2011-04" db="EMBL/GenBank/DDBJ databases">
        <title>Complete sequence of chromosome of Haliscomenobacter hydrossis DSM 1100.</title>
        <authorList>
            <consortium name="US DOE Joint Genome Institute (JGI-PGF)"/>
            <person name="Lucas S."/>
            <person name="Han J."/>
            <person name="Lapidus A."/>
            <person name="Bruce D."/>
            <person name="Goodwin L."/>
            <person name="Pitluck S."/>
            <person name="Peters L."/>
            <person name="Kyrpides N."/>
            <person name="Mavromatis K."/>
            <person name="Ivanova N."/>
            <person name="Ovchinnikova G."/>
            <person name="Pagani I."/>
            <person name="Daligault H."/>
            <person name="Detter J.C."/>
            <person name="Han C."/>
            <person name="Land M."/>
            <person name="Hauser L."/>
            <person name="Markowitz V."/>
            <person name="Cheng J.-F."/>
            <person name="Hugenholtz P."/>
            <person name="Woyke T."/>
            <person name="Wu D."/>
            <person name="Verbarg S."/>
            <person name="Frueling A."/>
            <person name="Brambilla E."/>
            <person name="Klenk H.-P."/>
            <person name="Eisen J.A."/>
        </authorList>
    </citation>
    <scope>NUCLEOTIDE SEQUENCE</scope>
    <source>
        <strain>DSM 1100</strain>
    </source>
</reference>
<feature type="domain" description="OmpR/PhoB-type" evidence="7">
    <location>
        <begin position="132"/>
        <end position="229"/>
    </location>
</feature>
<dbReference type="Pfam" id="PF00486">
    <property type="entry name" value="Trans_reg_C"/>
    <property type="match status" value="1"/>
</dbReference>
<feature type="modified residue" description="4-aspartylphosphate" evidence="4">
    <location>
        <position position="55"/>
    </location>
</feature>
<dbReference type="InterPro" id="IPR036388">
    <property type="entry name" value="WH-like_DNA-bd_sf"/>
</dbReference>
<dbReference type="Gene3D" id="3.40.50.2300">
    <property type="match status" value="1"/>
</dbReference>
<feature type="DNA-binding region" description="OmpR/PhoB-type" evidence="5">
    <location>
        <begin position="132"/>
        <end position="229"/>
    </location>
</feature>
<dbReference type="OrthoDB" id="9790442at2"/>
<evidence type="ECO:0000256" key="2">
    <source>
        <dbReference type="ARBA" id="ARBA00023012"/>
    </source>
</evidence>
<gene>
    <name evidence="8" type="ordered locus">Halhy_6239</name>
</gene>
<keyword evidence="1 4" id="KW-0597">Phosphoprotein</keyword>
<name>F4L4Z7_HALH1</name>
<dbReference type="SMART" id="SM00862">
    <property type="entry name" value="Trans_reg_C"/>
    <property type="match status" value="1"/>
</dbReference>
<accession>F4L4Z7</accession>
<evidence type="ECO:0000313" key="8">
    <source>
        <dbReference type="EMBL" id="AEE54059.1"/>
    </source>
</evidence>
<dbReference type="GO" id="GO:0000156">
    <property type="term" value="F:phosphorelay response regulator activity"/>
    <property type="evidence" value="ECO:0007669"/>
    <property type="project" value="TreeGrafter"/>
</dbReference>
<evidence type="ECO:0000259" key="7">
    <source>
        <dbReference type="PROSITE" id="PS51755"/>
    </source>
</evidence>
<proteinExistence type="predicted"/>
<dbReference type="SMART" id="SM00448">
    <property type="entry name" value="REC"/>
    <property type="match status" value="1"/>
</dbReference>
<protein>
    <submittedName>
        <fullName evidence="8">Two component transcriptional regulator, winged helix family</fullName>
    </submittedName>
</protein>